<dbReference type="RefSeq" id="WP_173130923.1">
    <property type="nucleotide sequence ID" value="NZ_CBCSGW010000058.1"/>
</dbReference>
<dbReference type="Proteomes" id="UP000763557">
    <property type="component" value="Unassembled WGS sequence"/>
</dbReference>
<gene>
    <name evidence="1" type="ORF">GC106_31230</name>
</gene>
<comment type="caution">
    <text evidence="1">The sequence shown here is derived from an EMBL/GenBank/DDBJ whole genome shotgun (WGS) entry which is preliminary data.</text>
</comment>
<accession>A0ABX2F3N1</accession>
<name>A0ABX2F3N1_9PSEU</name>
<reference evidence="1 2" key="1">
    <citation type="submission" date="2020-01" db="EMBL/GenBank/DDBJ databases">
        <title>Kibdelosporangium persica a novel Actinomycetes from a hot desert in Iran.</title>
        <authorList>
            <person name="Safaei N."/>
            <person name="Zaburannyi N."/>
            <person name="Mueller R."/>
            <person name="Wink J."/>
        </authorList>
    </citation>
    <scope>NUCLEOTIDE SEQUENCE [LARGE SCALE GENOMIC DNA]</scope>
    <source>
        <strain evidence="1 2">4NS15</strain>
    </source>
</reference>
<evidence type="ECO:0000313" key="2">
    <source>
        <dbReference type="Proteomes" id="UP000763557"/>
    </source>
</evidence>
<keyword evidence="2" id="KW-1185">Reference proteome</keyword>
<proteinExistence type="predicted"/>
<protein>
    <submittedName>
        <fullName evidence="1">Peptidoglycan-binding protein LysM</fullName>
    </submittedName>
</protein>
<sequence>MSLLTKAGAVLAGVVVVGYLAGPDTGTARGTVCLVSGYGPDQLDNAATIVAVGRDMGIPERGRVVAVATALQESGLRNLNHGDRDSLGLFQQRPSMGWGSPVQIMSPSYSARKFYERLRSVPGWQQMSVTTAAQAVQRSGFPAAYARHENSARAIVDAVDSAGCAAS</sequence>
<evidence type="ECO:0000313" key="1">
    <source>
        <dbReference type="EMBL" id="NRN65907.1"/>
    </source>
</evidence>
<dbReference type="EMBL" id="JAAATY010000008">
    <property type="protein sequence ID" value="NRN65907.1"/>
    <property type="molecule type" value="Genomic_DNA"/>
</dbReference>
<organism evidence="1 2">
    <name type="scientific">Kibdelosporangium persicum</name>
    <dbReference type="NCBI Taxonomy" id="2698649"/>
    <lineage>
        <taxon>Bacteria</taxon>
        <taxon>Bacillati</taxon>
        <taxon>Actinomycetota</taxon>
        <taxon>Actinomycetes</taxon>
        <taxon>Pseudonocardiales</taxon>
        <taxon>Pseudonocardiaceae</taxon>
        <taxon>Kibdelosporangium</taxon>
    </lineage>
</organism>